<dbReference type="EC" id="7.1.1.-" evidence="2"/>
<comment type="subcellular location">
    <subcellularLocation>
        <location evidence="2">Cell membrane</location>
        <topology evidence="2">Multi-pass membrane protein</topology>
    </subcellularLocation>
</comment>
<dbReference type="GO" id="GO:0008137">
    <property type="term" value="F:NADH dehydrogenase (ubiquinone) activity"/>
    <property type="evidence" value="ECO:0007669"/>
    <property type="project" value="UniProtKB-UniRule"/>
</dbReference>
<dbReference type="InterPro" id="IPR042106">
    <property type="entry name" value="Nuo/plastoQ_OxRdtase_6_NuoJ"/>
</dbReference>
<keyword evidence="2" id="KW-0874">Quinone</keyword>
<dbReference type="Gene3D" id="1.20.120.1200">
    <property type="entry name" value="NADH-ubiquinone/plastoquinone oxidoreductase chain 6, subunit NuoJ"/>
    <property type="match status" value="1"/>
</dbReference>
<gene>
    <name evidence="3" type="ORF">HNQ88_002742</name>
</gene>
<proteinExistence type="inferred from homology"/>
<evidence type="ECO:0000313" key="3">
    <source>
        <dbReference type="EMBL" id="MDR6239694.1"/>
    </source>
</evidence>
<keyword evidence="2" id="KW-0812">Transmembrane</keyword>
<comment type="caution">
    <text evidence="3">The sequence shown here is derived from an EMBL/GenBank/DDBJ whole genome shotgun (WGS) entry which is preliminary data.</text>
</comment>
<protein>
    <recommendedName>
        <fullName evidence="2">NADH-quinone oxidoreductase subunit J</fullName>
        <ecNumber evidence="2">7.1.1.-</ecNumber>
    </recommendedName>
</protein>
<feature type="transmembrane region" description="Helical" evidence="2">
    <location>
        <begin position="12"/>
        <end position="31"/>
    </location>
</feature>
<dbReference type="PANTHER" id="PTHR33269:SF17">
    <property type="entry name" value="NADH-UBIQUINONE OXIDOREDUCTASE CHAIN 6"/>
    <property type="match status" value="1"/>
</dbReference>
<comment type="function">
    <text evidence="2">NDH-1 shuttles electrons from NADH, via FMN and iron-sulfur (Fe-S) centers, to quinones in the respiratory chain. Couples the redox reaction to proton translocation (for every two electrons transferred, four hydrogen ions are translocated across the cytoplasmic membrane), and thus conserves the redox energy in a proton gradient.</text>
</comment>
<dbReference type="Pfam" id="PF00499">
    <property type="entry name" value="Oxidored_q3"/>
    <property type="match status" value="1"/>
</dbReference>
<evidence type="ECO:0000256" key="2">
    <source>
        <dbReference type="RuleBase" id="RU004429"/>
    </source>
</evidence>
<sequence length="178" mass="19368">MEQIIVEGSLNALFYVFAGLSLVTALGIMLIRNVLYGAFLLVFSLLAISGLYVLLGADFVAVTQIMIYVGGVLVLMVFGIMLTNRLDGQKILTENRNVLMGGLVGVGMFALLCYLIKGMDFGQKYIATDKVLMEDQSLKEIGVSLMSEYVLPFEFVGVILLVILIAASYIASNSKFSK</sequence>
<feature type="transmembrane region" description="Helical" evidence="2">
    <location>
        <begin position="65"/>
        <end position="86"/>
    </location>
</feature>
<comment type="similarity">
    <text evidence="1 2">Belongs to the complex I subunit 6 family.</text>
</comment>
<organism evidence="3 4">
    <name type="scientific">Aureibacter tunicatorum</name>
    <dbReference type="NCBI Taxonomy" id="866807"/>
    <lineage>
        <taxon>Bacteria</taxon>
        <taxon>Pseudomonadati</taxon>
        <taxon>Bacteroidota</taxon>
        <taxon>Cytophagia</taxon>
        <taxon>Cytophagales</taxon>
        <taxon>Persicobacteraceae</taxon>
        <taxon>Aureibacter</taxon>
    </lineage>
</organism>
<dbReference type="Proteomes" id="UP001185092">
    <property type="component" value="Unassembled WGS sequence"/>
</dbReference>
<feature type="transmembrane region" description="Helical" evidence="2">
    <location>
        <begin position="149"/>
        <end position="171"/>
    </location>
</feature>
<evidence type="ECO:0000313" key="4">
    <source>
        <dbReference type="Proteomes" id="UP001185092"/>
    </source>
</evidence>
<dbReference type="RefSeq" id="WP_309939437.1">
    <property type="nucleotide sequence ID" value="NZ_AP025305.1"/>
</dbReference>
<feature type="transmembrane region" description="Helical" evidence="2">
    <location>
        <begin position="98"/>
        <end position="117"/>
    </location>
</feature>
<dbReference type="EMBL" id="JAVDQD010000003">
    <property type="protein sequence ID" value="MDR6239694.1"/>
    <property type="molecule type" value="Genomic_DNA"/>
</dbReference>
<reference evidence="3" key="1">
    <citation type="submission" date="2023-07" db="EMBL/GenBank/DDBJ databases">
        <title>Genomic Encyclopedia of Type Strains, Phase IV (KMG-IV): sequencing the most valuable type-strain genomes for metagenomic binning, comparative biology and taxonomic classification.</title>
        <authorList>
            <person name="Goeker M."/>
        </authorList>
    </citation>
    <scope>NUCLEOTIDE SEQUENCE</scope>
    <source>
        <strain evidence="3">DSM 26174</strain>
    </source>
</reference>
<accession>A0AAE4BQZ3</accession>
<keyword evidence="2" id="KW-0472">Membrane</keyword>
<name>A0AAE4BQZ3_9BACT</name>
<feature type="transmembrane region" description="Helical" evidence="2">
    <location>
        <begin position="38"/>
        <end position="59"/>
    </location>
</feature>
<keyword evidence="2" id="KW-0520">NAD</keyword>
<keyword evidence="2" id="KW-1003">Cell membrane</keyword>
<dbReference type="GO" id="GO:0005886">
    <property type="term" value="C:plasma membrane"/>
    <property type="evidence" value="ECO:0007669"/>
    <property type="project" value="UniProtKB-SubCell"/>
</dbReference>
<comment type="catalytic activity">
    <reaction evidence="2">
        <text>a quinone + NADH + 5 H(+)(in) = a quinol + NAD(+) + 4 H(+)(out)</text>
        <dbReference type="Rhea" id="RHEA:57888"/>
        <dbReference type="ChEBI" id="CHEBI:15378"/>
        <dbReference type="ChEBI" id="CHEBI:24646"/>
        <dbReference type="ChEBI" id="CHEBI:57540"/>
        <dbReference type="ChEBI" id="CHEBI:57945"/>
        <dbReference type="ChEBI" id="CHEBI:132124"/>
    </reaction>
</comment>
<keyword evidence="4" id="KW-1185">Reference proteome</keyword>
<dbReference type="PANTHER" id="PTHR33269">
    <property type="entry name" value="NADH-UBIQUINONE OXIDOREDUCTASE CHAIN 6"/>
    <property type="match status" value="1"/>
</dbReference>
<evidence type="ECO:0000256" key="1">
    <source>
        <dbReference type="ARBA" id="ARBA00005698"/>
    </source>
</evidence>
<dbReference type="GO" id="GO:0048038">
    <property type="term" value="F:quinone binding"/>
    <property type="evidence" value="ECO:0007669"/>
    <property type="project" value="UniProtKB-UniRule"/>
</dbReference>
<dbReference type="InterPro" id="IPR001457">
    <property type="entry name" value="NADH_UbQ/plastoQ_OxRdtase_su6"/>
</dbReference>
<keyword evidence="2" id="KW-1133">Transmembrane helix</keyword>
<dbReference type="AlphaFoldDB" id="A0AAE4BQZ3"/>